<proteinExistence type="predicted"/>
<evidence type="ECO:0000313" key="3">
    <source>
        <dbReference type="Proteomes" id="UP000620327"/>
    </source>
</evidence>
<dbReference type="AlphaFoldDB" id="A0A923MLC5"/>
<evidence type="ECO:0008006" key="4">
    <source>
        <dbReference type="Google" id="ProtNLM"/>
    </source>
</evidence>
<dbReference type="EMBL" id="JACOQI010000023">
    <property type="protein sequence ID" value="MBC5771853.1"/>
    <property type="molecule type" value="Genomic_DNA"/>
</dbReference>
<dbReference type="RefSeq" id="WP_187016042.1">
    <property type="nucleotide sequence ID" value="NZ_JACOQI010000023.1"/>
</dbReference>
<name>A0A923MLC5_9FIRM</name>
<dbReference type="InterPro" id="IPR011050">
    <property type="entry name" value="Pectin_lyase_fold/virulence"/>
</dbReference>
<evidence type="ECO:0000256" key="1">
    <source>
        <dbReference type="SAM" id="SignalP"/>
    </source>
</evidence>
<dbReference type="InterPro" id="IPR012334">
    <property type="entry name" value="Pectin_lyas_fold"/>
</dbReference>
<keyword evidence="1" id="KW-0732">Signal</keyword>
<sequence length="84" mass="8503">MKRRILSSLMALVLCLTLLPAAAYADGGTAVYVSSSGNDGTGDGSADKPFATLAKAVDAADDGATVYVMSDLTMTAPPVFTASR</sequence>
<keyword evidence="3" id="KW-1185">Reference proteome</keyword>
<evidence type="ECO:0000313" key="2">
    <source>
        <dbReference type="EMBL" id="MBC5771853.1"/>
    </source>
</evidence>
<dbReference type="SUPFAM" id="SSF51126">
    <property type="entry name" value="Pectin lyase-like"/>
    <property type="match status" value="1"/>
</dbReference>
<feature type="chain" id="PRO_5037896485" description="DUF1565 domain-containing protein" evidence="1">
    <location>
        <begin position="26"/>
        <end position="84"/>
    </location>
</feature>
<accession>A0A923MLC5</accession>
<feature type="signal peptide" evidence="1">
    <location>
        <begin position="1"/>
        <end position="25"/>
    </location>
</feature>
<reference evidence="2" key="1">
    <citation type="submission" date="2020-08" db="EMBL/GenBank/DDBJ databases">
        <title>Genome public.</title>
        <authorList>
            <person name="Liu C."/>
            <person name="Sun Q."/>
        </authorList>
    </citation>
    <scope>NUCLEOTIDE SEQUENCE</scope>
    <source>
        <strain evidence="2">BX15</strain>
    </source>
</reference>
<organism evidence="2 3">
    <name type="scientific">Dysosmobacter segnis</name>
    <dbReference type="NCBI Taxonomy" id="2763042"/>
    <lineage>
        <taxon>Bacteria</taxon>
        <taxon>Bacillati</taxon>
        <taxon>Bacillota</taxon>
        <taxon>Clostridia</taxon>
        <taxon>Eubacteriales</taxon>
        <taxon>Oscillospiraceae</taxon>
        <taxon>Dysosmobacter</taxon>
    </lineage>
</organism>
<dbReference type="Proteomes" id="UP000620327">
    <property type="component" value="Unassembled WGS sequence"/>
</dbReference>
<comment type="caution">
    <text evidence="2">The sequence shown here is derived from an EMBL/GenBank/DDBJ whole genome shotgun (WGS) entry which is preliminary data.</text>
</comment>
<protein>
    <recommendedName>
        <fullName evidence="4">DUF1565 domain-containing protein</fullName>
    </recommendedName>
</protein>
<gene>
    <name evidence="2" type="ORF">H8Z83_16285</name>
</gene>
<dbReference type="Gene3D" id="2.160.20.10">
    <property type="entry name" value="Single-stranded right-handed beta-helix, Pectin lyase-like"/>
    <property type="match status" value="1"/>
</dbReference>